<evidence type="ECO:0000313" key="3">
    <source>
        <dbReference type="Proteomes" id="UP000053240"/>
    </source>
</evidence>
<feature type="compositionally biased region" description="Polar residues" evidence="1">
    <location>
        <begin position="1"/>
        <end position="15"/>
    </location>
</feature>
<organism evidence="2 3">
    <name type="scientific">Papilio machaon</name>
    <name type="common">Old World swallowtail butterfly</name>
    <dbReference type="NCBI Taxonomy" id="76193"/>
    <lineage>
        <taxon>Eukaryota</taxon>
        <taxon>Metazoa</taxon>
        <taxon>Ecdysozoa</taxon>
        <taxon>Arthropoda</taxon>
        <taxon>Hexapoda</taxon>
        <taxon>Insecta</taxon>
        <taxon>Pterygota</taxon>
        <taxon>Neoptera</taxon>
        <taxon>Endopterygota</taxon>
        <taxon>Lepidoptera</taxon>
        <taxon>Glossata</taxon>
        <taxon>Ditrysia</taxon>
        <taxon>Papilionoidea</taxon>
        <taxon>Papilionidae</taxon>
        <taxon>Papilioninae</taxon>
        <taxon>Papilio</taxon>
    </lineage>
</organism>
<evidence type="ECO:0000313" key="2">
    <source>
        <dbReference type="EMBL" id="KPJ07101.1"/>
    </source>
</evidence>
<keyword evidence="3" id="KW-1185">Reference proteome</keyword>
<reference evidence="2 3" key="1">
    <citation type="journal article" date="2015" name="Nat. Commun.">
        <title>Outbred genome sequencing and CRISPR/Cas9 gene editing in butterflies.</title>
        <authorList>
            <person name="Li X."/>
            <person name="Fan D."/>
            <person name="Zhang W."/>
            <person name="Liu G."/>
            <person name="Zhang L."/>
            <person name="Zhao L."/>
            <person name="Fang X."/>
            <person name="Chen L."/>
            <person name="Dong Y."/>
            <person name="Chen Y."/>
            <person name="Ding Y."/>
            <person name="Zhao R."/>
            <person name="Feng M."/>
            <person name="Zhu Y."/>
            <person name="Feng Y."/>
            <person name="Jiang X."/>
            <person name="Zhu D."/>
            <person name="Xiang H."/>
            <person name="Feng X."/>
            <person name="Li S."/>
            <person name="Wang J."/>
            <person name="Zhang G."/>
            <person name="Kronforst M.R."/>
            <person name="Wang W."/>
        </authorList>
    </citation>
    <scope>NUCLEOTIDE SEQUENCE [LARGE SCALE GENOMIC DNA]</scope>
    <source>
        <strain evidence="2">Ya'a_city_454_Pm</strain>
        <tissue evidence="2">Whole body</tissue>
    </source>
</reference>
<dbReference type="Proteomes" id="UP000053240">
    <property type="component" value="Unassembled WGS sequence"/>
</dbReference>
<evidence type="ECO:0000256" key="1">
    <source>
        <dbReference type="SAM" id="MobiDB-lite"/>
    </source>
</evidence>
<dbReference type="AlphaFoldDB" id="A0A194QU78"/>
<sequence length="347" mass="38742">MYQGESSTLTYTVQGEGSPGPRPNKKGSGTPLNSQPTLPEDDQDWFKEQYERKIGTPASCTTPDINVILKNLILKYKGPKESAAYAEPVNPKTEAKLLKWPDMPNIKKCLCRDFGCICRGCKLSEAVSIPYASTTSSKNEPAGTFMGSLEVALIEATESYMLLLSDDRTTCGTKRYFAIEACFLCGHGIAHGAKDVVTPRPLRLMVLQEASVSPHLEEKLRLDEYSYTLKKRRMKRIMKYQQEHAREIEEGLNEVNPKTEAKLLKWPDMPNIKKCLCRDFGCICRGCKLSEAVSIPYASTSSSKNEPAGTFMGSLEVALIEATESYMLLLSDDRTSESNFHTHVQQR</sequence>
<dbReference type="EMBL" id="KQ461191">
    <property type="protein sequence ID" value="KPJ07101.1"/>
    <property type="molecule type" value="Genomic_DNA"/>
</dbReference>
<accession>A0A194QU78</accession>
<dbReference type="InParanoid" id="A0A194QU78"/>
<proteinExistence type="predicted"/>
<name>A0A194QU78_PAPMA</name>
<feature type="region of interest" description="Disordered" evidence="1">
    <location>
        <begin position="1"/>
        <end position="41"/>
    </location>
</feature>
<protein>
    <submittedName>
        <fullName evidence="2">Uncharacterized protein</fullName>
    </submittedName>
</protein>
<gene>
    <name evidence="2" type="ORF">RR48_07948</name>
</gene>